<keyword evidence="2" id="KW-1185">Reference proteome</keyword>
<evidence type="ECO:0000313" key="2">
    <source>
        <dbReference type="Proteomes" id="UP001153678"/>
    </source>
</evidence>
<evidence type="ECO:0000313" key="1">
    <source>
        <dbReference type="EMBL" id="CAI2165380.1"/>
    </source>
</evidence>
<organism evidence="1 2">
    <name type="scientific">Funneliformis geosporum</name>
    <dbReference type="NCBI Taxonomy" id="1117311"/>
    <lineage>
        <taxon>Eukaryota</taxon>
        <taxon>Fungi</taxon>
        <taxon>Fungi incertae sedis</taxon>
        <taxon>Mucoromycota</taxon>
        <taxon>Glomeromycotina</taxon>
        <taxon>Glomeromycetes</taxon>
        <taxon>Glomerales</taxon>
        <taxon>Glomeraceae</taxon>
        <taxon>Funneliformis</taxon>
    </lineage>
</organism>
<dbReference type="AlphaFoldDB" id="A0A9W4WJ03"/>
<protein>
    <submittedName>
        <fullName evidence="1">7131_t:CDS:1</fullName>
    </submittedName>
</protein>
<name>A0A9W4WJ03_9GLOM</name>
<sequence>MVTNQKREIDSIVESDHIHLLIFAHNNLYYANIKGQLSIFAFKKINEQYQKAVHVTTQEPLSPLRTGTFSKIMGLPCAHKIEYLDNNQGLILNDIHNHWCDSKKLNSITADENNFLHEDALQPLLQNLQREISRMAKFQQVK</sequence>
<proteinExistence type="predicted"/>
<accession>A0A9W4WJ03</accession>
<dbReference type="EMBL" id="CAMKVN010000219">
    <property type="protein sequence ID" value="CAI2165380.1"/>
    <property type="molecule type" value="Genomic_DNA"/>
</dbReference>
<dbReference type="OrthoDB" id="2413473at2759"/>
<comment type="caution">
    <text evidence="1">The sequence shown here is derived from an EMBL/GenBank/DDBJ whole genome shotgun (WGS) entry which is preliminary data.</text>
</comment>
<reference evidence="1" key="1">
    <citation type="submission" date="2022-08" db="EMBL/GenBank/DDBJ databases">
        <authorList>
            <person name="Kallberg Y."/>
            <person name="Tangrot J."/>
            <person name="Rosling A."/>
        </authorList>
    </citation>
    <scope>NUCLEOTIDE SEQUENCE</scope>
    <source>
        <strain evidence="1">Wild A</strain>
    </source>
</reference>
<dbReference type="Proteomes" id="UP001153678">
    <property type="component" value="Unassembled WGS sequence"/>
</dbReference>
<gene>
    <name evidence="1" type="ORF">FWILDA_LOCUS2043</name>
</gene>